<keyword evidence="1" id="KW-0472">Membrane</keyword>
<feature type="transmembrane region" description="Helical" evidence="1">
    <location>
        <begin position="12"/>
        <end position="28"/>
    </location>
</feature>
<proteinExistence type="predicted"/>
<evidence type="ECO:0000313" key="2">
    <source>
        <dbReference type="EMBL" id="JAD33531.1"/>
    </source>
</evidence>
<reference evidence="2" key="2">
    <citation type="journal article" date="2015" name="Data Brief">
        <title>Shoot transcriptome of the giant reed, Arundo donax.</title>
        <authorList>
            <person name="Barrero R.A."/>
            <person name="Guerrero F.D."/>
            <person name="Moolhuijzen P."/>
            <person name="Goolsby J.A."/>
            <person name="Tidwell J."/>
            <person name="Bellgard S.E."/>
            <person name="Bellgard M.I."/>
        </authorList>
    </citation>
    <scope>NUCLEOTIDE SEQUENCE</scope>
    <source>
        <tissue evidence="2">Shoot tissue taken approximately 20 cm above the soil surface</tissue>
    </source>
</reference>
<protein>
    <submittedName>
        <fullName evidence="2">Uncharacterized protein</fullName>
    </submittedName>
</protein>
<reference evidence="2" key="1">
    <citation type="submission" date="2014-09" db="EMBL/GenBank/DDBJ databases">
        <authorList>
            <person name="Magalhaes I.L.F."/>
            <person name="Oliveira U."/>
            <person name="Santos F.R."/>
            <person name="Vidigal T.H.D.A."/>
            <person name="Brescovit A.D."/>
            <person name="Santos A.J."/>
        </authorList>
    </citation>
    <scope>NUCLEOTIDE SEQUENCE</scope>
    <source>
        <tissue evidence="2">Shoot tissue taken approximately 20 cm above the soil surface</tissue>
    </source>
</reference>
<evidence type="ECO:0000256" key="1">
    <source>
        <dbReference type="SAM" id="Phobius"/>
    </source>
</evidence>
<keyword evidence="1" id="KW-1133">Transmembrane helix</keyword>
<accession>A0A0A8Z400</accession>
<keyword evidence="1" id="KW-0812">Transmembrane</keyword>
<dbReference type="AlphaFoldDB" id="A0A0A8Z400"/>
<dbReference type="EMBL" id="GBRH01264364">
    <property type="protein sequence ID" value="JAD33531.1"/>
    <property type="molecule type" value="Transcribed_RNA"/>
</dbReference>
<sequence length="29" mass="3851">MDFMTQNWYHWMHLWKYFLMIMIILSWAI</sequence>
<organism evidence="2">
    <name type="scientific">Arundo donax</name>
    <name type="common">Giant reed</name>
    <name type="synonym">Donax arundinaceus</name>
    <dbReference type="NCBI Taxonomy" id="35708"/>
    <lineage>
        <taxon>Eukaryota</taxon>
        <taxon>Viridiplantae</taxon>
        <taxon>Streptophyta</taxon>
        <taxon>Embryophyta</taxon>
        <taxon>Tracheophyta</taxon>
        <taxon>Spermatophyta</taxon>
        <taxon>Magnoliopsida</taxon>
        <taxon>Liliopsida</taxon>
        <taxon>Poales</taxon>
        <taxon>Poaceae</taxon>
        <taxon>PACMAD clade</taxon>
        <taxon>Arundinoideae</taxon>
        <taxon>Arundineae</taxon>
        <taxon>Arundo</taxon>
    </lineage>
</organism>
<name>A0A0A8Z400_ARUDO</name>